<organism evidence="1 2">
    <name type="scientific">Streptomyces citrinus</name>
    <dbReference type="NCBI Taxonomy" id="3118173"/>
    <lineage>
        <taxon>Bacteria</taxon>
        <taxon>Bacillati</taxon>
        <taxon>Actinomycetota</taxon>
        <taxon>Actinomycetes</taxon>
        <taxon>Kitasatosporales</taxon>
        <taxon>Streptomycetaceae</taxon>
        <taxon>Streptomyces</taxon>
    </lineage>
</organism>
<keyword evidence="2" id="KW-1185">Reference proteome</keyword>
<evidence type="ECO:0000313" key="2">
    <source>
        <dbReference type="Proteomes" id="UP001432251"/>
    </source>
</evidence>
<protein>
    <submittedName>
        <fullName evidence="1">DUF742 domain-containing protein</fullName>
    </submittedName>
</protein>
<sequence length="131" mass="13893">MHPHDPRPSDAQPWVSQEAATLRMYAVTGGRTRAARPLDLAVLLRTAARARLAGTPAEPGPEGAEVLRLCRPQALSVAELAARLRLPVPVLQVILSDLIDSRALVPVPPAKAGQASNPHTLEAVLEGLRAL</sequence>
<evidence type="ECO:0000313" key="1">
    <source>
        <dbReference type="EMBL" id="WWQ62180.1"/>
    </source>
</evidence>
<dbReference type="EMBL" id="CP146022">
    <property type="protein sequence ID" value="WWQ62180.1"/>
    <property type="molecule type" value="Genomic_DNA"/>
</dbReference>
<accession>A0ACD5A4Q8</accession>
<dbReference type="Proteomes" id="UP001432251">
    <property type="component" value="Chromosome"/>
</dbReference>
<reference evidence="1" key="1">
    <citation type="journal article" date="2025" name="Int. J. Syst. Evol. Microbiol.">
        <title>Streptomyces citrinus sp. nov., with yellow diffusible pigment.</title>
        <authorList>
            <person name="He Y."/>
            <person name="Yang E."/>
            <person name="Xu J."/>
            <person name="Sun Y."/>
            <person name="Sun L."/>
        </authorList>
    </citation>
    <scope>NUCLEOTIDE SEQUENCE</scope>
    <source>
        <strain evidence="1">Q6</strain>
    </source>
</reference>
<gene>
    <name evidence="1" type="ORF">V2W30_01550</name>
</gene>
<name>A0ACD5A4Q8_9ACTN</name>
<proteinExistence type="predicted"/>